<dbReference type="InterPro" id="IPR029063">
    <property type="entry name" value="SAM-dependent_MTases_sf"/>
</dbReference>
<evidence type="ECO:0000313" key="4">
    <source>
        <dbReference type="EMBL" id="AHK22645.1"/>
    </source>
</evidence>
<dbReference type="GO" id="GO:0008170">
    <property type="term" value="F:N-methyltransferase activity"/>
    <property type="evidence" value="ECO:0007669"/>
    <property type="project" value="InterPro"/>
</dbReference>
<evidence type="ECO:0000313" key="5">
    <source>
        <dbReference type="Proteomes" id="UP000019450"/>
    </source>
</evidence>
<dbReference type="GO" id="GO:0003677">
    <property type="term" value="F:DNA binding"/>
    <property type="evidence" value="ECO:0007669"/>
    <property type="project" value="InterPro"/>
</dbReference>
<evidence type="ECO:0000256" key="1">
    <source>
        <dbReference type="ARBA" id="ARBA00022603"/>
    </source>
</evidence>
<dbReference type="AlphaFoldDB" id="W8GT89"/>
<protein>
    <submittedName>
        <fullName evidence="4">Putative methyltransferase</fullName>
    </submittedName>
</protein>
<dbReference type="SUPFAM" id="SSF53335">
    <property type="entry name" value="S-adenosyl-L-methionine-dependent methyltransferases"/>
    <property type="match status" value="2"/>
</dbReference>
<dbReference type="STRING" id="1427984.X271_00545"/>
<dbReference type="PATRIC" id="fig|1427984.3.peg.523"/>
<sequence length="380" mass="45229">MQTKTNNYKNELHSICTYLAMFPHNIPNEYIKKYTNKGDTVYDPFSGRGTTILESLLLERKAIGNDLAPLAYVLTKSKTINYSLDKIIKRVNKLKNEYIKWSNINKIDLEQKDFKDVKYFYSKYNLNQLFFLREKIGKNYRKLDQIDNFILAIALGLMHGQIRKDNSTIYFSISMPNGYSMSPNYVKNYKNKYNLILPKTDIFEQIINRIIVKLKNNKINNLKFKSKIFNEDALKSSEFIKNKKPKLIFTSPPYLNAVNYVEQNWLRYWLLGFNKEENKKIKLDDKHNKENYKNFLKKFLIEMKKILDPNGTMIIVIGDLENKKIQIDKIMREIILDIKNLKLLERMKKEKNNLKLSRQMGKAKVGKLINYDWYFIIERI</sequence>
<accession>W8GT89</accession>
<gene>
    <name evidence="4" type="ORF">X271_00545</name>
</gene>
<reference evidence="4 5" key="1">
    <citation type="journal article" date="2014" name="Genome Biol. Evol.">
        <title>Phylogenomics of "Candidatus Hepatoplasma crinochetorum," a Lineage of Mollicutes Associated with Noninsect Arthropods.</title>
        <authorList>
            <person name="Leclercq S."/>
            <person name="Dittmer J."/>
            <person name="Bouchon D."/>
            <person name="Cordaux R."/>
        </authorList>
    </citation>
    <scope>NUCLEOTIDE SEQUENCE [LARGE SCALE GENOMIC DNA]</scope>
    <source>
        <strain evidence="4 5">Av</strain>
    </source>
</reference>
<dbReference type="Pfam" id="PF01555">
    <property type="entry name" value="N6_N4_Mtase"/>
    <property type="match status" value="2"/>
</dbReference>
<dbReference type="RefSeq" id="WP_025208933.1">
    <property type="nucleotide sequence ID" value="NZ_CP006932.1"/>
</dbReference>
<dbReference type="Gene3D" id="3.40.50.150">
    <property type="entry name" value="Vaccinia Virus protein VP39"/>
    <property type="match status" value="2"/>
</dbReference>
<feature type="domain" description="DNA methylase N-4/N-6" evidence="3">
    <location>
        <begin position="246"/>
        <end position="358"/>
    </location>
</feature>
<dbReference type="OrthoDB" id="9800801at2"/>
<evidence type="ECO:0000256" key="2">
    <source>
        <dbReference type="ARBA" id="ARBA00022679"/>
    </source>
</evidence>
<keyword evidence="2 4" id="KW-0808">Transferase</keyword>
<keyword evidence="1 4" id="KW-0489">Methyltransferase</keyword>
<dbReference type="EMBL" id="CP006932">
    <property type="protein sequence ID" value="AHK22645.1"/>
    <property type="molecule type" value="Genomic_DNA"/>
</dbReference>
<dbReference type="InterPro" id="IPR002941">
    <property type="entry name" value="DNA_methylase_N4/N6"/>
</dbReference>
<organism evidence="4 5">
    <name type="scientific">Candidatus Hepatoplasma crinochetorum Av</name>
    <dbReference type="NCBI Taxonomy" id="1427984"/>
    <lineage>
        <taxon>Bacteria</taxon>
        <taxon>Bacillati</taxon>
        <taxon>Mycoplasmatota</taxon>
        <taxon>Mollicutes</taxon>
        <taxon>Candidatus Hepatoplasmataceae</taxon>
        <taxon>Candidatus Hepatoplasma</taxon>
    </lineage>
</organism>
<feature type="domain" description="DNA methylase N-4/N-6" evidence="3">
    <location>
        <begin position="13"/>
        <end position="68"/>
    </location>
</feature>
<keyword evidence="5" id="KW-1185">Reference proteome</keyword>
<dbReference type="Proteomes" id="UP000019450">
    <property type="component" value="Chromosome"/>
</dbReference>
<dbReference type="HOGENOM" id="CLU_027633_1_0_14"/>
<dbReference type="eggNOG" id="COG0863">
    <property type="taxonomic scope" value="Bacteria"/>
</dbReference>
<name>W8GT89_9MOLU</name>
<proteinExistence type="predicted"/>
<dbReference type="GO" id="GO:0032259">
    <property type="term" value="P:methylation"/>
    <property type="evidence" value="ECO:0007669"/>
    <property type="project" value="UniProtKB-KW"/>
</dbReference>
<dbReference type="KEGG" id="hcr:X271_00545"/>
<evidence type="ECO:0000259" key="3">
    <source>
        <dbReference type="Pfam" id="PF01555"/>
    </source>
</evidence>
<dbReference type="REBASE" id="81725">
    <property type="entry name" value="M.HcrAvORF545P"/>
</dbReference>